<name>A0A2M8LX87_9ACTN</name>
<evidence type="ECO:0000256" key="2">
    <source>
        <dbReference type="SAM" id="Phobius"/>
    </source>
</evidence>
<protein>
    <recommendedName>
        <fullName evidence="5">Transmembrane protein</fullName>
    </recommendedName>
</protein>
<keyword evidence="4" id="KW-1185">Reference proteome</keyword>
<dbReference type="Proteomes" id="UP000230407">
    <property type="component" value="Unassembled WGS sequence"/>
</dbReference>
<sequence>MNTAPHLSPEDRAEFGRVLEEALRTTAHRRTVPGTGAEPPTTEQLRAMALGAAAAIAACAAAEYGTFVQLRDELRRPGHAPDSAGSAAGAGAGLVAMLSVLAPVLAGTAAVIFLVVGHVLRMLDPEPAIAAPLRDTGWAFAALTAAALLAACVGLLVTALRHGSGAIRADGRRRDGGQRDGRRRALAEEVERAHAAWRTALLERGMLPFLHNALEGHGALDGPGSAPGTARVPGHGEPRGEHGDRRDDRPGEPRGESRHPRLGYTHPGFSSPAPDRARETGTRTGFTSPDFTGPGFASPDFGGPEHTPD</sequence>
<gene>
    <name evidence="3" type="ORF">CUT44_18810</name>
</gene>
<feature type="compositionally biased region" description="Basic and acidic residues" evidence="1">
    <location>
        <begin position="234"/>
        <end position="259"/>
    </location>
</feature>
<evidence type="ECO:0008006" key="5">
    <source>
        <dbReference type="Google" id="ProtNLM"/>
    </source>
</evidence>
<proteinExistence type="predicted"/>
<keyword evidence="2" id="KW-1133">Transmembrane helix</keyword>
<feature type="region of interest" description="Disordered" evidence="1">
    <location>
        <begin position="218"/>
        <end position="309"/>
    </location>
</feature>
<feature type="transmembrane region" description="Helical" evidence="2">
    <location>
        <begin position="88"/>
        <end position="117"/>
    </location>
</feature>
<dbReference type="EMBL" id="PGGW01000058">
    <property type="protein sequence ID" value="PJE96534.1"/>
    <property type="molecule type" value="Genomic_DNA"/>
</dbReference>
<evidence type="ECO:0000256" key="1">
    <source>
        <dbReference type="SAM" id="MobiDB-lite"/>
    </source>
</evidence>
<evidence type="ECO:0000313" key="4">
    <source>
        <dbReference type="Proteomes" id="UP000230407"/>
    </source>
</evidence>
<reference evidence="3 4" key="1">
    <citation type="submission" date="2017-11" db="EMBL/GenBank/DDBJ databases">
        <title>Streptomyces carmine sp. nov., a novel actinomycete isolated from Sophora alopecuroides in Xinjiang, China.</title>
        <authorList>
            <person name="Wang Y."/>
            <person name="Luo X."/>
            <person name="Wan C."/>
            <person name="Zhang L."/>
        </authorList>
    </citation>
    <scope>NUCLEOTIDE SEQUENCE [LARGE SCALE GENOMIC DNA]</scope>
    <source>
        <strain evidence="3 4">TRM SA0054</strain>
    </source>
</reference>
<evidence type="ECO:0000313" key="3">
    <source>
        <dbReference type="EMBL" id="PJE96534.1"/>
    </source>
</evidence>
<keyword evidence="2" id="KW-0472">Membrane</keyword>
<feature type="transmembrane region" description="Helical" evidence="2">
    <location>
        <begin position="137"/>
        <end position="160"/>
    </location>
</feature>
<comment type="caution">
    <text evidence="3">The sequence shown here is derived from an EMBL/GenBank/DDBJ whole genome shotgun (WGS) entry which is preliminary data.</text>
</comment>
<organism evidence="3 4">
    <name type="scientific">Streptomyces carminius</name>
    <dbReference type="NCBI Taxonomy" id="2665496"/>
    <lineage>
        <taxon>Bacteria</taxon>
        <taxon>Bacillati</taxon>
        <taxon>Actinomycetota</taxon>
        <taxon>Actinomycetes</taxon>
        <taxon>Kitasatosporales</taxon>
        <taxon>Streptomycetaceae</taxon>
        <taxon>Streptomyces</taxon>
    </lineage>
</organism>
<dbReference type="AlphaFoldDB" id="A0A2M8LX87"/>
<keyword evidence="2" id="KW-0812">Transmembrane</keyword>
<accession>A0A2M8LX87</accession>
<dbReference type="RefSeq" id="WP_100203026.1">
    <property type="nucleotide sequence ID" value="NZ_PGGW01000058.1"/>
</dbReference>